<evidence type="ECO:0000313" key="3">
    <source>
        <dbReference type="EMBL" id="KAF0931652.1"/>
    </source>
</evidence>
<evidence type="ECO:0000259" key="2">
    <source>
        <dbReference type="Pfam" id="PF24758"/>
    </source>
</evidence>
<feature type="domain" description="F-box/LRR-repeat protein 15/At3g58940/PEG3-like LRR" evidence="2">
    <location>
        <begin position="33"/>
        <end position="88"/>
    </location>
</feature>
<organism evidence="3 4">
    <name type="scientific">Oryza meyeriana var. granulata</name>
    <dbReference type="NCBI Taxonomy" id="110450"/>
    <lineage>
        <taxon>Eukaryota</taxon>
        <taxon>Viridiplantae</taxon>
        <taxon>Streptophyta</taxon>
        <taxon>Embryophyta</taxon>
        <taxon>Tracheophyta</taxon>
        <taxon>Spermatophyta</taxon>
        <taxon>Magnoliopsida</taxon>
        <taxon>Liliopsida</taxon>
        <taxon>Poales</taxon>
        <taxon>Poaceae</taxon>
        <taxon>BOP clade</taxon>
        <taxon>Oryzoideae</taxon>
        <taxon>Oryzeae</taxon>
        <taxon>Oryzinae</taxon>
        <taxon>Oryza</taxon>
        <taxon>Oryza meyeriana</taxon>
    </lineage>
</organism>
<dbReference type="OrthoDB" id="695122at2759"/>
<proteinExistence type="predicted"/>
<dbReference type="InterPro" id="IPR055411">
    <property type="entry name" value="LRR_FXL15/At3g58940/PEG3-like"/>
</dbReference>
<protein>
    <recommendedName>
        <fullName evidence="2">F-box/LRR-repeat protein 15/At3g58940/PEG3-like LRR domain-containing protein</fullName>
    </recommendedName>
</protein>
<name>A0A6G1F4B0_9ORYZ</name>
<evidence type="ECO:0000256" key="1">
    <source>
        <dbReference type="SAM" id="MobiDB-lite"/>
    </source>
</evidence>
<sequence length="169" mass="18282">MVAARPRRAPGPGPFHCVHLTCTAMDAHRGEIARWMQLLAAKGVQELVFLNRPWPLDLRLPAALLSFTALTRLHIGVWGFPDTRAAPSSPTSGSWASPCSSLRTGTSPSCSTGAPAALETLSIEMRLYGPGILAARSMKTSFHDDVYVFVCLCGDRTANLRINLHSCRP</sequence>
<comment type="caution">
    <text evidence="3">The sequence shown here is derived from an EMBL/GenBank/DDBJ whole genome shotgun (WGS) entry which is preliminary data.</text>
</comment>
<feature type="compositionally biased region" description="Polar residues" evidence="1">
    <location>
        <begin position="86"/>
        <end position="110"/>
    </location>
</feature>
<reference evidence="3 4" key="1">
    <citation type="submission" date="2019-11" db="EMBL/GenBank/DDBJ databases">
        <title>Whole genome sequence of Oryza granulata.</title>
        <authorList>
            <person name="Li W."/>
        </authorList>
    </citation>
    <scope>NUCLEOTIDE SEQUENCE [LARGE SCALE GENOMIC DNA]</scope>
    <source>
        <strain evidence="4">cv. Menghai</strain>
        <tissue evidence="3">Leaf</tissue>
    </source>
</reference>
<dbReference type="Pfam" id="PF24758">
    <property type="entry name" value="LRR_At5g56370"/>
    <property type="match status" value="1"/>
</dbReference>
<feature type="region of interest" description="Disordered" evidence="1">
    <location>
        <begin position="85"/>
        <end position="110"/>
    </location>
</feature>
<gene>
    <name evidence="3" type="ORF">E2562_005607</name>
</gene>
<dbReference type="Proteomes" id="UP000479710">
    <property type="component" value="Unassembled WGS sequence"/>
</dbReference>
<accession>A0A6G1F4B0</accession>
<dbReference type="EMBL" id="SPHZ02000001">
    <property type="protein sequence ID" value="KAF0931652.1"/>
    <property type="molecule type" value="Genomic_DNA"/>
</dbReference>
<keyword evidence="4" id="KW-1185">Reference proteome</keyword>
<evidence type="ECO:0000313" key="4">
    <source>
        <dbReference type="Proteomes" id="UP000479710"/>
    </source>
</evidence>
<dbReference type="AlphaFoldDB" id="A0A6G1F4B0"/>